<dbReference type="SUPFAM" id="SSF54106">
    <property type="entry name" value="LysM domain"/>
    <property type="match status" value="1"/>
</dbReference>
<reference evidence="3" key="1">
    <citation type="submission" date="2023-06" db="EMBL/GenBank/DDBJ databases">
        <title>Genome-scale phylogeny and comparative genomics of the fungal order Sordariales.</title>
        <authorList>
            <consortium name="Lawrence Berkeley National Laboratory"/>
            <person name="Hensen N."/>
            <person name="Bonometti L."/>
            <person name="Westerberg I."/>
            <person name="Brannstrom I.O."/>
            <person name="Guillou S."/>
            <person name="Cros-Aarteil S."/>
            <person name="Calhoun S."/>
            <person name="Haridas S."/>
            <person name="Kuo A."/>
            <person name="Mondo S."/>
            <person name="Pangilinan J."/>
            <person name="Riley R."/>
            <person name="Labutti K."/>
            <person name="Andreopoulos B."/>
            <person name="Lipzen A."/>
            <person name="Chen C."/>
            <person name="Yanf M."/>
            <person name="Daum C."/>
            <person name="Ng V."/>
            <person name="Clum A."/>
            <person name="Steindorff A."/>
            <person name="Ohm R."/>
            <person name="Martin F."/>
            <person name="Silar P."/>
            <person name="Natvig D."/>
            <person name="Lalanne C."/>
            <person name="Gautier V."/>
            <person name="Ament-Velasquez S.L."/>
            <person name="Kruys A."/>
            <person name="Hutchinson M.I."/>
            <person name="Powell A.J."/>
            <person name="Barry K."/>
            <person name="Miller A.N."/>
            <person name="Grigoriev I.V."/>
            <person name="Debuchy R."/>
            <person name="Gladieux P."/>
            <person name="Thoren M.H."/>
            <person name="Johannesson H."/>
        </authorList>
    </citation>
    <scope>NUCLEOTIDE SEQUENCE</scope>
    <source>
        <strain evidence="3">CBS 606.72</strain>
    </source>
</reference>
<dbReference type="Pfam" id="PF01476">
    <property type="entry name" value="LysM"/>
    <property type="match status" value="1"/>
</dbReference>
<accession>A0AA40C389</accession>
<dbReference type="InterPro" id="IPR036779">
    <property type="entry name" value="LysM_dom_sf"/>
</dbReference>
<dbReference type="InterPro" id="IPR018392">
    <property type="entry name" value="LysM"/>
</dbReference>
<name>A0AA40C389_9PEZI</name>
<dbReference type="PROSITE" id="PS51782">
    <property type="entry name" value="LYSM"/>
    <property type="match status" value="1"/>
</dbReference>
<feature type="compositionally biased region" description="Polar residues" evidence="1">
    <location>
        <begin position="199"/>
        <end position="208"/>
    </location>
</feature>
<dbReference type="EMBL" id="JAULSU010000003">
    <property type="protein sequence ID" value="KAK0623437.1"/>
    <property type="molecule type" value="Genomic_DNA"/>
</dbReference>
<dbReference type="PANTHER" id="PTHR20932">
    <property type="entry name" value="LYSM AND PUTATIVE PEPTIDOGLYCAN-BINDING DOMAIN-CONTAINING PROTEIN"/>
    <property type="match status" value="1"/>
</dbReference>
<sequence>MSLLDRDPPSYSAAVTTPASYLPYSPPPYARLAASTTPKPSASNKSPSDQEKAALTHKEPPDDTLHFLDHNHDTVTSLSLRYGVPIDALRRANNLGSDHLLAGRQTVLIPGHYYRGGVSLSPRPVEGEEEEARKAKIRRWMVKCKVSDYDVAVLYLEQASYDFQDAMEAYFADEAWERDHPLENDRQGGIRKKIGGLSLSGSTRSPRSQGGIVGGRTLFRGSPG</sequence>
<evidence type="ECO:0000259" key="2">
    <source>
        <dbReference type="PROSITE" id="PS51782"/>
    </source>
</evidence>
<feature type="domain" description="LysM" evidence="2">
    <location>
        <begin position="65"/>
        <end position="109"/>
    </location>
</feature>
<evidence type="ECO:0000313" key="3">
    <source>
        <dbReference type="EMBL" id="KAK0623437.1"/>
    </source>
</evidence>
<dbReference type="CDD" id="cd00118">
    <property type="entry name" value="LysM"/>
    <property type="match status" value="1"/>
</dbReference>
<dbReference type="PANTHER" id="PTHR20932:SF31">
    <property type="entry name" value="RING-TYPE DOMAIN-CONTAINING PROTEIN"/>
    <property type="match status" value="1"/>
</dbReference>
<feature type="compositionally biased region" description="Basic and acidic residues" evidence="1">
    <location>
        <begin position="48"/>
        <end position="69"/>
    </location>
</feature>
<comment type="caution">
    <text evidence="3">The sequence shown here is derived from an EMBL/GenBank/DDBJ whole genome shotgun (WGS) entry which is preliminary data.</text>
</comment>
<feature type="compositionally biased region" description="Polar residues" evidence="1">
    <location>
        <begin position="36"/>
        <end position="47"/>
    </location>
</feature>
<organism evidence="3 4">
    <name type="scientific">Immersiella caudata</name>
    <dbReference type="NCBI Taxonomy" id="314043"/>
    <lineage>
        <taxon>Eukaryota</taxon>
        <taxon>Fungi</taxon>
        <taxon>Dikarya</taxon>
        <taxon>Ascomycota</taxon>
        <taxon>Pezizomycotina</taxon>
        <taxon>Sordariomycetes</taxon>
        <taxon>Sordariomycetidae</taxon>
        <taxon>Sordariales</taxon>
        <taxon>Lasiosphaeriaceae</taxon>
        <taxon>Immersiella</taxon>
    </lineage>
</organism>
<protein>
    <recommendedName>
        <fullName evidence="2">LysM domain-containing protein</fullName>
    </recommendedName>
</protein>
<evidence type="ECO:0000313" key="4">
    <source>
        <dbReference type="Proteomes" id="UP001175000"/>
    </source>
</evidence>
<dbReference type="AlphaFoldDB" id="A0AA40C389"/>
<feature type="region of interest" description="Disordered" evidence="1">
    <location>
        <begin position="182"/>
        <end position="224"/>
    </location>
</feature>
<dbReference type="Gene3D" id="3.10.350.10">
    <property type="entry name" value="LysM domain"/>
    <property type="match status" value="1"/>
</dbReference>
<evidence type="ECO:0000256" key="1">
    <source>
        <dbReference type="SAM" id="MobiDB-lite"/>
    </source>
</evidence>
<feature type="region of interest" description="Disordered" evidence="1">
    <location>
        <begin position="1"/>
        <end position="69"/>
    </location>
</feature>
<dbReference type="Proteomes" id="UP001175000">
    <property type="component" value="Unassembled WGS sequence"/>
</dbReference>
<dbReference type="InterPro" id="IPR045030">
    <property type="entry name" value="LYSM1-4"/>
</dbReference>
<keyword evidence="4" id="KW-1185">Reference proteome</keyword>
<proteinExistence type="predicted"/>
<gene>
    <name evidence="3" type="ORF">B0T14DRAFT_564794</name>
</gene>